<evidence type="ECO:0000256" key="9">
    <source>
        <dbReference type="SAM" id="Phobius"/>
    </source>
</evidence>
<feature type="transmembrane region" description="Helical" evidence="9">
    <location>
        <begin position="148"/>
        <end position="175"/>
    </location>
</feature>
<feature type="transmembrane region" description="Helical" evidence="9">
    <location>
        <begin position="250"/>
        <end position="272"/>
    </location>
</feature>
<keyword evidence="8 10" id="KW-0496">Mitochondrion</keyword>
<comment type="subcellular location">
    <subcellularLocation>
        <location evidence="1">Membrane</location>
        <topology evidence="1">Multi-pass membrane protein</topology>
    </subcellularLocation>
    <subcellularLocation>
        <location evidence="7">Mitochondrion inner membrane</location>
        <topology evidence="7">Multi-pass membrane protein</topology>
    </subcellularLocation>
</comment>
<dbReference type="InterPro" id="IPR001694">
    <property type="entry name" value="NADH_UbQ_OxRdtase_su1/FPO"/>
</dbReference>
<keyword evidence="7" id="KW-0520">NAD</keyword>
<feature type="transmembrane region" description="Helical" evidence="9">
    <location>
        <begin position="114"/>
        <end position="136"/>
    </location>
</feature>
<evidence type="ECO:0000256" key="1">
    <source>
        <dbReference type="ARBA" id="ARBA00004141"/>
    </source>
</evidence>
<dbReference type="GO" id="GO:0008137">
    <property type="term" value="F:NADH dehydrogenase (ubiquinone) activity"/>
    <property type="evidence" value="ECO:0007669"/>
    <property type="project" value="UniProtKB-EC"/>
</dbReference>
<feature type="transmembrane region" description="Helical" evidence="9">
    <location>
        <begin position="81"/>
        <end position="102"/>
    </location>
</feature>
<feature type="transmembrane region" description="Helical" evidence="9">
    <location>
        <begin position="222"/>
        <end position="244"/>
    </location>
</feature>
<evidence type="ECO:0000256" key="2">
    <source>
        <dbReference type="ARBA" id="ARBA00010535"/>
    </source>
</evidence>
<dbReference type="InterPro" id="IPR018086">
    <property type="entry name" value="NADH_UbQ_OxRdtase_su1_CS"/>
</dbReference>
<keyword evidence="8" id="KW-0830">Ubiquinone</keyword>
<accession>U6FQW4</accession>
<reference evidence="10" key="1">
    <citation type="journal article" date="2013" name="Nature">
        <title>The genomes of four tapeworm species reveal adaptations to parasitism.</title>
        <authorList>
            <person name="Tsai I.J."/>
            <person name="Zarowiecki M."/>
            <person name="Holroyd N."/>
            <person name="Garciarrubio A."/>
            <person name="Sanchez-Flores A."/>
            <person name="Brooks K.L."/>
            <person name="Tracey A."/>
            <person name="Bobes R.J."/>
            <person name="Fragoso G."/>
            <person name="Sciutto E."/>
            <person name="Aslett M."/>
            <person name="Beasley H."/>
            <person name="Bennett H.M."/>
            <person name="Cai J."/>
            <person name="Camicia F."/>
            <person name="Clark R."/>
            <person name="Cucher M."/>
            <person name="De Silva N."/>
            <person name="Day T.A."/>
            <person name="Deplazes P."/>
            <person name="Estrada K."/>
            <person name="Fernandez C."/>
            <person name="Holland P.W."/>
            <person name="Hou J."/>
            <person name="Hu S."/>
            <person name="Huckvale T."/>
            <person name="Hung S.S."/>
            <person name="Kamenetzky L."/>
            <person name="Keane J.A."/>
            <person name="Kiss F."/>
            <person name="Koziol U."/>
            <person name="Lambert O."/>
            <person name="Liu K."/>
            <person name="Luo X."/>
            <person name="Luo Y."/>
            <person name="Macchiaroli N."/>
            <person name="Nichol S."/>
            <person name="Paps J."/>
            <person name="Parkinson J."/>
            <person name="Pouchkina-Stantcheva N."/>
            <person name="Riddiford N."/>
            <person name="Rosenzvit M."/>
            <person name="Salinas G."/>
            <person name="Wasmuth J.D."/>
            <person name="Zamanian M."/>
            <person name="Zheng Y."/>
            <person name="Cai X."/>
            <person name="Soberon X."/>
            <person name="Olson P.D."/>
            <person name="Laclette J.P."/>
            <person name="Brehm K."/>
            <person name="Berriman M."/>
            <person name="Garciarrubio A."/>
            <person name="Bobes R.J."/>
            <person name="Fragoso G."/>
            <person name="Sanchez-Flores A."/>
            <person name="Estrada K."/>
            <person name="Cevallos M.A."/>
            <person name="Morett E."/>
            <person name="Gonzalez V."/>
            <person name="Portillo T."/>
            <person name="Ochoa-Leyva A."/>
            <person name="Jose M.V."/>
            <person name="Sciutto E."/>
            <person name="Landa A."/>
            <person name="Jimenez L."/>
            <person name="Valdes V."/>
            <person name="Carrero J.C."/>
            <person name="Larralde C."/>
            <person name="Morales-Montor J."/>
            <person name="Limon-Lason J."/>
            <person name="Soberon X."/>
            <person name="Laclette J.P."/>
        </authorList>
    </citation>
    <scope>NUCLEOTIDE SEQUENCE [LARGE SCALE GENOMIC DNA]</scope>
</reference>
<protein>
    <recommendedName>
        <fullName evidence="3 8">NADH-ubiquinone oxidoreductase chain 1</fullName>
        <ecNumber evidence="8">7.1.1.2</ecNumber>
    </recommendedName>
</protein>
<keyword evidence="6 9" id="KW-0472">Membrane</keyword>
<proteinExistence type="inferred from homology"/>
<organism evidence="10">
    <name type="scientific">Echinococcus granulosus</name>
    <name type="common">Hydatid tapeworm</name>
    <dbReference type="NCBI Taxonomy" id="6210"/>
    <lineage>
        <taxon>Eukaryota</taxon>
        <taxon>Metazoa</taxon>
        <taxon>Spiralia</taxon>
        <taxon>Lophotrochozoa</taxon>
        <taxon>Platyhelminthes</taxon>
        <taxon>Cestoda</taxon>
        <taxon>Eucestoda</taxon>
        <taxon>Cyclophyllidea</taxon>
        <taxon>Taeniidae</taxon>
        <taxon>Echinococcus</taxon>
        <taxon>Echinococcus granulosus group</taxon>
    </lineage>
</organism>
<evidence type="ECO:0000256" key="5">
    <source>
        <dbReference type="ARBA" id="ARBA00022989"/>
    </source>
</evidence>
<gene>
    <name evidence="10" type="ORF">EgrG_900000600</name>
</gene>
<evidence type="ECO:0000256" key="8">
    <source>
        <dbReference type="RuleBase" id="RU000473"/>
    </source>
</evidence>
<comment type="catalytic activity">
    <reaction evidence="8">
        <text>a ubiquinone + NADH + 5 H(+)(in) = a ubiquinol + NAD(+) + 4 H(+)(out)</text>
        <dbReference type="Rhea" id="RHEA:29091"/>
        <dbReference type="Rhea" id="RHEA-COMP:9565"/>
        <dbReference type="Rhea" id="RHEA-COMP:9566"/>
        <dbReference type="ChEBI" id="CHEBI:15378"/>
        <dbReference type="ChEBI" id="CHEBI:16389"/>
        <dbReference type="ChEBI" id="CHEBI:17976"/>
        <dbReference type="ChEBI" id="CHEBI:57540"/>
        <dbReference type="ChEBI" id="CHEBI:57945"/>
        <dbReference type="EC" id="7.1.1.2"/>
    </reaction>
</comment>
<dbReference type="PANTHER" id="PTHR11432">
    <property type="entry name" value="NADH DEHYDROGENASE SUBUNIT 1"/>
    <property type="match status" value="1"/>
</dbReference>
<feature type="transmembrane region" description="Helical" evidence="9">
    <location>
        <begin position="7"/>
        <end position="32"/>
    </location>
</feature>
<geneLocation type="mitochondrion" evidence="10"/>
<sequence>MVVFYQVAQVVVFGLVSGVFGLLISLLIIAFFVLGERKVLGYSQSRKGPNKVGVIGLLQSFADLLKLVIKFKCFYFQSRSYVGLFGVVLLMALVIVYSFIYGSYYSASYSGLSVLWFLAAASTSSYSLLCTGWGGYNNYSFLSSVRCAFGSVSFEACFMCVVIFCALCSCSYNLIDFYYNCWLSLLLFPLIYVLFLICILCETNRTPFDYGEAESELVSGFNVEYSGIYFTCLFACEYIIIYVFSWLGVVLMFGGGFIGMLVLVFNLLFFMWARATLPRVRYDCFVNFFWEVCLCMLILGLFAIVN</sequence>
<dbReference type="EC" id="7.1.1.2" evidence="8"/>
<evidence type="ECO:0000256" key="7">
    <source>
        <dbReference type="RuleBase" id="RU000471"/>
    </source>
</evidence>
<dbReference type="AlphaFoldDB" id="U6FQW4"/>
<evidence type="ECO:0000256" key="6">
    <source>
        <dbReference type="ARBA" id="ARBA00023136"/>
    </source>
</evidence>
<feature type="transmembrane region" description="Helical" evidence="9">
    <location>
        <begin position="181"/>
        <end position="201"/>
    </location>
</feature>
<dbReference type="GO" id="GO:0003954">
    <property type="term" value="F:NADH dehydrogenase activity"/>
    <property type="evidence" value="ECO:0007669"/>
    <property type="project" value="TreeGrafter"/>
</dbReference>
<evidence type="ECO:0000256" key="4">
    <source>
        <dbReference type="ARBA" id="ARBA00022692"/>
    </source>
</evidence>
<evidence type="ECO:0000256" key="3">
    <source>
        <dbReference type="ARBA" id="ARBA00021009"/>
    </source>
</evidence>
<name>U6FQW4_ECHGR</name>
<dbReference type="GO" id="GO:0009060">
    <property type="term" value="P:aerobic respiration"/>
    <property type="evidence" value="ECO:0007669"/>
    <property type="project" value="TreeGrafter"/>
</dbReference>
<comment type="similarity">
    <text evidence="2 7">Belongs to the complex I subunit 1 family.</text>
</comment>
<dbReference type="PANTHER" id="PTHR11432:SF3">
    <property type="entry name" value="NADH-UBIQUINONE OXIDOREDUCTASE CHAIN 1"/>
    <property type="match status" value="1"/>
</dbReference>
<dbReference type="GO" id="GO:0005743">
    <property type="term" value="C:mitochondrial inner membrane"/>
    <property type="evidence" value="ECO:0007669"/>
    <property type="project" value="UniProtKB-SubCell"/>
</dbReference>
<keyword evidence="4 7" id="KW-0812">Transmembrane</keyword>
<feature type="transmembrane region" description="Helical" evidence="9">
    <location>
        <begin position="284"/>
        <end position="305"/>
    </location>
</feature>
<keyword evidence="5 9" id="KW-1133">Transmembrane helix</keyword>
<dbReference type="EMBL" id="CBLN010004653">
    <property type="protein sequence ID" value="CDI70250.1"/>
    <property type="molecule type" value="Genomic_DNA"/>
</dbReference>
<dbReference type="Pfam" id="PF00146">
    <property type="entry name" value="NADHdh"/>
    <property type="match status" value="1"/>
</dbReference>
<comment type="caution">
    <text evidence="10">The sequence shown here is derived from an EMBL/GenBank/DDBJ whole genome shotgun (WGS) entry which is preliminary data.</text>
</comment>
<evidence type="ECO:0000313" key="10">
    <source>
        <dbReference type="EMBL" id="CDI70250.1"/>
    </source>
</evidence>
<dbReference type="PROSITE" id="PS00668">
    <property type="entry name" value="COMPLEX1_ND1_2"/>
    <property type="match status" value="1"/>
</dbReference>